<reference evidence="4 5" key="1">
    <citation type="journal article" date="2021" name="Sci. Rep.">
        <title>Genome sequencing of the multicellular alga Astrephomene provides insights into convergent evolution of germ-soma differentiation.</title>
        <authorList>
            <person name="Yamashita S."/>
            <person name="Yamamoto K."/>
            <person name="Matsuzaki R."/>
            <person name="Suzuki S."/>
            <person name="Yamaguchi H."/>
            <person name="Hirooka S."/>
            <person name="Minakuchi Y."/>
            <person name="Miyagishima S."/>
            <person name="Kawachi M."/>
            <person name="Toyoda A."/>
            <person name="Nozaki H."/>
        </authorList>
    </citation>
    <scope>NUCLEOTIDE SEQUENCE [LARGE SCALE GENOMIC DNA]</scope>
    <source>
        <strain evidence="4 5">NIES-4017</strain>
    </source>
</reference>
<evidence type="ECO:0000259" key="3">
    <source>
        <dbReference type="Pfam" id="PF05057"/>
    </source>
</evidence>
<dbReference type="Proteomes" id="UP001054857">
    <property type="component" value="Unassembled WGS sequence"/>
</dbReference>
<keyword evidence="2" id="KW-0472">Membrane</keyword>
<feature type="region of interest" description="Disordered" evidence="1">
    <location>
        <begin position="315"/>
        <end position="378"/>
    </location>
</feature>
<dbReference type="InterPro" id="IPR007751">
    <property type="entry name" value="DUF676_lipase-like"/>
</dbReference>
<feature type="region of interest" description="Disordered" evidence="1">
    <location>
        <begin position="434"/>
        <end position="513"/>
    </location>
</feature>
<dbReference type="Gene3D" id="3.40.50.1820">
    <property type="entry name" value="alpha/beta hydrolase"/>
    <property type="match status" value="1"/>
</dbReference>
<keyword evidence="5" id="KW-1185">Reference proteome</keyword>
<evidence type="ECO:0000256" key="1">
    <source>
        <dbReference type="SAM" id="MobiDB-lite"/>
    </source>
</evidence>
<organism evidence="4 5">
    <name type="scientific">Astrephomene gubernaculifera</name>
    <dbReference type="NCBI Taxonomy" id="47775"/>
    <lineage>
        <taxon>Eukaryota</taxon>
        <taxon>Viridiplantae</taxon>
        <taxon>Chlorophyta</taxon>
        <taxon>core chlorophytes</taxon>
        <taxon>Chlorophyceae</taxon>
        <taxon>CS clade</taxon>
        <taxon>Chlamydomonadales</taxon>
        <taxon>Astrephomenaceae</taxon>
        <taxon>Astrephomene</taxon>
    </lineage>
</organism>
<feature type="transmembrane region" description="Helical" evidence="2">
    <location>
        <begin position="384"/>
        <end position="406"/>
    </location>
</feature>
<dbReference type="SUPFAM" id="SSF53474">
    <property type="entry name" value="alpha/beta-Hydrolases"/>
    <property type="match status" value="1"/>
</dbReference>
<evidence type="ECO:0000313" key="4">
    <source>
        <dbReference type="EMBL" id="GFR42453.1"/>
    </source>
</evidence>
<gene>
    <name evidence="4" type="ORF">Agub_g3360</name>
</gene>
<dbReference type="AlphaFoldDB" id="A0AAD3HJ03"/>
<comment type="caution">
    <text evidence="4">The sequence shown here is derived from an EMBL/GenBank/DDBJ whole genome shotgun (WGS) entry which is preliminary data.</text>
</comment>
<keyword evidence="2" id="KW-0812">Transmembrane</keyword>
<feature type="domain" description="DUF676" evidence="3">
    <location>
        <begin position="1"/>
        <end position="196"/>
    </location>
</feature>
<name>A0AAD3HJ03_9CHLO</name>
<protein>
    <recommendedName>
        <fullName evidence="3">DUF676 domain-containing protein</fullName>
    </recommendedName>
</protein>
<proteinExistence type="predicted"/>
<feature type="compositionally biased region" description="Low complexity" evidence="1">
    <location>
        <begin position="487"/>
        <end position="512"/>
    </location>
</feature>
<dbReference type="Pfam" id="PF05057">
    <property type="entry name" value="DUF676"/>
    <property type="match status" value="1"/>
</dbReference>
<evidence type="ECO:0000256" key="2">
    <source>
        <dbReference type="SAM" id="Phobius"/>
    </source>
</evidence>
<sequence length="599" mass="63792">MHLVVIQHGLWGQPANTAYLATLLRERLGDDYDIINSDVNCGNLTYDGVDVCGDRLHELIVARLEALAAKSKPAHAISMIGYSMGGLVTRYVAGKLYAEGRFATITPVNFITVATPHLGAWRMPSTWYNRAFNYMVPVVTSRSGYQMVLQDKHLWDKPLLCLLSHPDLPFMRALRTFKKLMLLANVFHDRPVPYCTAAIRLDNPYEGSLPVALNPKYPSIVCTAPAAAAAAAAAAAVAATVSTGAAGPAATAVGPKSPANTKSTDPGAADIAAKAGSPNAAHAAALATAVTVVTAAAVQPHGPTAANGDCAGTGCSGSHGTPQEPYDPHHTPQHLQQPQSKKFDPQMESASQQQPPHGLQAEGGPHGHQHPHKPLPRRPLRSKYLPVISVLCLPLAVPVLALMVVAGRSHHCKMMRTALDFSWIQRHYNRRRDIEGEGAPGGRERPGVSPSQQQLNPDDAAGGDIQCPSAPELPVNPPAAGAGKDVASSATAVAPRSASSSAAPASQTAPGALDDGCDEVVVSEQGVEVLLHDGVVELPAQLHRVQEWLVEQLNQLPWHKVDVDCRDLHAHAAIINRNPARFHHTRDVLEYLADNFMRS</sequence>
<feature type="compositionally biased region" description="Basic residues" evidence="1">
    <location>
        <begin position="367"/>
        <end position="378"/>
    </location>
</feature>
<keyword evidence="2" id="KW-1133">Transmembrane helix</keyword>
<dbReference type="PANTHER" id="PTHR12482">
    <property type="entry name" value="LIPASE ROG1-RELATED-RELATED"/>
    <property type="match status" value="1"/>
</dbReference>
<dbReference type="PANTHER" id="PTHR12482:SF62">
    <property type="entry name" value="LIPASE ROG1-RELATED"/>
    <property type="match status" value="1"/>
</dbReference>
<accession>A0AAD3HJ03</accession>
<dbReference type="EMBL" id="BMAR01000003">
    <property type="protein sequence ID" value="GFR42453.1"/>
    <property type="molecule type" value="Genomic_DNA"/>
</dbReference>
<dbReference type="InterPro" id="IPR029058">
    <property type="entry name" value="AB_hydrolase_fold"/>
</dbReference>
<evidence type="ECO:0000313" key="5">
    <source>
        <dbReference type="Proteomes" id="UP001054857"/>
    </source>
</evidence>
<feature type="region of interest" description="Disordered" evidence="1">
    <location>
        <begin position="247"/>
        <end position="271"/>
    </location>
</feature>
<dbReference type="InterPro" id="IPR044294">
    <property type="entry name" value="Lipase-like"/>
</dbReference>